<reference evidence="14 15" key="1">
    <citation type="submission" date="2015-07" db="EMBL/GenBank/DDBJ databases">
        <title>The genome of Habropoda laboriosa.</title>
        <authorList>
            <person name="Pan H."/>
            <person name="Kapheim K."/>
        </authorList>
    </citation>
    <scope>NUCLEOTIDE SEQUENCE [LARGE SCALE GENOMIC DNA]</scope>
    <source>
        <strain evidence="14">0110345459</strain>
    </source>
</reference>
<keyword evidence="8 12" id="KW-0472">Membrane</keyword>
<keyword evidence="15" id="KW-1185">Reference proteome</keyword>
<evidence type="ECO:0000256" key="5">
    <source>
        <dbReference type="ARBA" id="ARBA00022729"/>
    </source>
</evidence>
<dbReference type="FunFam" id="2.170.300.10:FF:000041">
    <property type="entry name" value="Tyrosine protein kinase receptor tie-1, putative"/>
    <property type="match status" value="1"/>
</dbReference>
<feature type="domain" description="EMI" evidence="13">
    <location>
        <begin position="1"/>
        <end position="68"/>
    </location>
</feature>
<keyword evidence="3" id="KW-0245">EGF-like domain</keyword>
<dbReference type="Proteomes" id="UP000053825">
    <property type="component" value="Unassembled WGS sequence"/>
</dbReference>
<evidence type="ECO:0000313" key="15">
    <source>
        <dbReference type="Proteomes" id="UP000053825"/>
    </source>
</evidence>
<feature type="compositionally biased region" description="Polar residues" evidence="11">
    <location>
        <begin position="237"/>
        <end position="258"/>
    </location>
</feature>
<dbReference type="InterPro" id="IPR002049">
    <property type="entry name" value="LE_dom"/>
</dbReference>
<dbReference type="GO" id="GO:0048513">
    <property type="term" value="P:animal organ development"/>
    <property type="evidence" value="ECO:0007669"/>
    <property type="project" value="UniProtKB-ARBA"/>
</dbReference>
<evidence type="ECO:0000256" key="6">
    <source>
        <dbReference type="ARBA" id="ARBA00022737"/>
    </source>
</evidence>
<dbReference type="PANTHER" id="PTHR24043">
    <property type="entry name" value="SCAVENGER RECEPTOR CLASS F"/>
    <property type="match status" value="1"/>
</dbReference>
<keyword evidence="2" id="KW-1003">Cell membrane</keyword>
<comment type="similarity">
    <text evidence="10">Belongs to the MEGF family.</text>
</comment>
<evidence type="ECO:0000313" key="14">
    <source>
        <dbReference type="EMBL" id="KOC62622.1"/>
    </source>
</evidence>
<keyword evidence="4 12" id="KW-0812">Transmembrane</keyword>
<evidence type="ECO:0000256" key="4">
    <source>
        <dbReference type="ARBA" id="ARBA00022692"/>
    </source>
</evidence>
<evidence type="ECO:0000256" key="9">
    <source>
        <dbReference type="ARBA" id="ARBA00023157"/>
    </source>
</evidence>
<dbReference type="Gene3D" id="2.170.300.10">
    <property type="entry name" value="Tie2 ligand-binding domain superfamily"/>
    <property type="match status" value="1"/>
</dbReference>
<keyword evidence="7 12" id="KW-1133">Transmembrane helix</keyword>
<dbReference type="InterPro" id="IPR000742">
    <property type="entry name" value="EGF"/>
</dbReference>
<keyword evidence="5" id="KW-0732">Signal</keyword>
<name>A0A0L7QVF6_9HYME</name>
<dbReference type="Pfam" id="PF07546">
    <property type="entry name" value="EMI"/>
    <property type="match status" value="1"/>
</dbReference>
<dbReference type="InterPro" id="IPR042635">
    <property type="entry name" value="MEGF10/SREC1/2-like"/>
</dbReference>
<dbReference type="PROSITE" id="PS51041">
    <property type="entry name" value="EMI"/>
    <property type="match status" value="1"/>
</dbReference>
<proteinExistence type="inferred from homology"/>
<dbReference type="InterPro" id="IPR057138">
    <property type="entry name" value="EGF_PEAR1L-like"/>
</dbReference>
<keyword evidence="14" id="KW-0675">Receptor</keyword>
<evidence type="ECO:0000259" key="13">
    <source>
        <dbReference type="PROSITE" id="PS51041"/>
    </source>
</evidence>
<evidence type="ECO:0000256" key="10">
    <source>
        <dbReference type="ARBA" id="ARBA00038377"/>
    </source>
</evidence>
<accession>A0A0L7QVF6</accession>
<dbReference type="PROSITE" id="PS00022">
    <property type="entry name" value="EGF_1"/>
    <property type="match status" value="1"/>
</dbReference>
<dbReference type="EMBL" id="KQ414726">
    <property type="protein sequence ID" value="KOC62622.1"/>
    <property type="molecule type" value="Genomic_DNA"/>
</dbReference>
<dbReference type="GO" id="GO:0005044">
    <property type="term" value="F:scavenger receptor activity"/>
    <property type="evidence" value="ECO:0007669"/>
    <property type="project" value="InterPro"/>
</dbReference>
<dbReference type="GO" id="GO:0005886">
    <property type="term" value="C:plasma membrane"/>
    <property type="evidence" value="ECO:0007669"/>
    <property type="project" value="UniProtKB-SubCell"/>
</dbReference>
<feature type="transmembrane region" description="Helical" evidence="12">
    <location>
        <begin position="331"/>
        <end position="353"/>
    </location>
</feature>
<dbReference type="STRING" id="597456.A0A0L7QVF6"/>
<sequence length="483" mass="53609">METYKEPVIVNTFTWCLQIPPRCPKTQTEIRQRYRVKTEIKSRDVNECCEGYKVISSDDEETGIRCVPFCEKCLSGVCISPNQCQCIPGYKGDNCDTACPPGTWGSECKEKCNCAEDVSCNPVNGHCVCPPGLRGQMCNESCPGDYWGPECAFPCDCKNYSSNKCHSETGRCIVDDATETRETGNEKNSVAVNFTIHFQINEEESFSKMFENSTEAVGREVFATANNMDRTTRPEETSVSSSDESRIRTQTQEDGNSSTARPVIVLVSVPERRRNLEKDRGKFGLKNTFVRHVGDNGNLHNVVQQPKTDYVKNVHKGTHQDVQPAPIPLDIALIVVASIVSLGLTSVAVAMVLHMRSKLLETGRISIYEEKKSQENLNSTRISSIVTGTLPQTPIRLGPLFTTTLEPRMMQMDNIDPSGNYANGAATIGLRLSGNLHGLLQDDHYDIPPATRIRLQNDFDTNTEHVYAEIPLQSSPLNGRKNA</sequence>
<feature type="region of interest" description="Disordered" evidence="11">
    <location>
        <begin position="224"/>
        <end position="258"/>
    </location>
</feature>
<evidence type="ECO:0000256" key="2">
    <source>
        <dbReference type="ARBA" id="ARBA00022475"/>
    </source>
</evidence>
<evidence type="ECO:0000256" key="1">
    <source>
        <dbReference type="ARBA" id="ARBA00004162"/>
    </source>
</evidence>
<evidence type="ECO:0000256" key="12">
    <source>
        <dbReference type="SAM" id="Phobius"/>
    </source>
</evidence>
<comment type="subcellular location">
    <subcellularLocation>
        <location evidence="1">Cell membrane</location>
        <topology evidence="1">Single-pass membrane protein</topology>
    </subcellularLocation>
</comment>
<evidence type="ECO:0000256" key="3">
    <source>
        <dbReference type="ARBA" id="ARBA00022536"/>
    </source>
</evidence>
<gene>
    <name evidence="14" type="ORF">WH47_05264</name>
</gene>
<dbReference type="Pfam" id="PF23301">
    <property type="entry name" value="EGF_PEAR1L"/>
    <property type="match status" value="1"/>
</dbReference>
<dbReference type="AlphaFoldDB" id="A0A0L7QVF6"/>
<dbReference type="GO" id="GO:0048731">
    <property type="term" value="P:system development"/>
    <property type="evidence" value="ECO:0007669"/>
    <property type="project" value="UniProtKB-ARBA"/>
</dbReference>
<evidence type="ECO:0000256" key="8">
    <source>
        <dbReference type="ARBA" id="ARBA00023136"/>
    </source>
</evidence>
<dbReference type="OrthoDB" id="18487at2759"/>
<keyword evidence="6" id="KW-0677">Repeat</keyword>
<dbReference type="CDD" id="cd00055">
    <property type="entry name" value="EGF_Lam"/>
    <property type="match status" value="1"/>
</dbReference>
<evidence type="ECO:0000256" key="7">
    <source>
        <dbReference type="ARBA" id="ARBA00022989"/>
    </source>
</evidence>
<organism evidence="14 15">
    <name type="scientific">Habropoda laboriosa</name>
    <dbReference type="NCBI Taxonomy" id="597456"/>
    <lineage>
        <taxon>Eukaryota</taxon>
        <taxon>Metazoa</taxon>
        <taxon>Ecdysozoa</taxon>
        <taxon>Arthropoda</taxon>
        <taxon>Hexapoda</taxon>
        <taxon>Insecta</taxon>
        <taxon>Pterygota</taxon>
        <taxon>Neoptera</taxon>
        <taxon>Endopterygota</taxon>
        <taxon>Hymenoptera</taxon>
        <taxon>Apocrita</taxon>
        <taxon>Aculeata</taxon>
        <taxon>Apoidea</taxon>
        <taxon>Anthophila</taxon>
        <taxon>Apidae</taxon>
        <taxon>Habropoda</taxon>
    </lineage>
</organism>
<keyword evidence="9" id="KW-1015">Disulfide bond</keyword>
<dbReference type="Pfam" id="PF00053">
    <property type="entry name" value="EGF_laminin"/>
    <property type="match status" value="1"/>
</dbReference>
<dbReference type="PANTHER" id="PTHR24043:SF8">
    <property type="entry name" value="EGF-LIKE DOMAIN-CONTAINING PROTEIN"/>
    <property type="match status" value="1"/>
</dbReference>
<protein>
    <submittedName>
        <fullName evidence="14">Platelet endothelial aggregation receptor 1</fullName>
    </submittedName>
</protein>
<dbReference type="InterPro" id="IPR011489">
    <property type="entry name" value="EMI_domain"/>
</dbReference>
<evidence type="ECO:0000256" key="11">
    <source>
        <dbReference type="SAM" id="MobiDB-lite"/>
    </source>
</evidence>